<dbReference type="SUPFAM" id="SSF47413">
    <property type="entry name" value="lambda repressor-like DNA-binding domains"/>
    <property type="match status" value="1"/>
</dbReference>
<name>S2VYH1_9ACTN</name>
<dbReference type="InterPro" id="IPR001387">
    <property type="entry name" value="Cro/C1-type_HTH"/>
</dbReference>
<dbReference type="EMBL" id="AGZR01000009">
    <property type="protein sequence ID" value="EPD31906.1"/>
    <property type="molecule type" value="Genomic_DNA"/>
</dbReference>
<evidence type="ECO:0000313" key="4">
    <source>
        <dbReference type="Proteomes" id="UP000014417"/>
    </source>
</evidence>
<feature type="region of interest" description="Disordered" evidence="1">
    <location>
        <begin position="85"/>
        <end position="105"/>
    </location>
</feature>
<dbReference type="InterPro" id="IPR010982">
    <property type="entry name" value="Lambda_DNA-bd_dom_sf"/>
</dbReference>
<evidence type="ECO:0000313" key="3">
    <source>
        <dbReference type="EMBL" id="EPD31906.1"/>
    </source>
</evidence>
<gene>
    <name evidence="3" type="ORF">HMPREF9306_01462</name>
</gene>
<dbReference type="Proteomes" id="UP000014417">
    <property type="component" value="Unassembled WGS sequence"/>
</dbReference>
<keyword evidence="4" id="KW-1185">Reference proteome</keyword>
<protein>
    <recommendedName>
        <fullName evidence="2">HTH cro/C1-type domain-containing protein</fullName>
    </recommendedName>
</protein>
<evidence type="ECO:0000256" key="1">
    <source>
        <dbReference type="SAM" id="MobiDB-lite"/>
    </source>
</evidence>
<feature type="domain" description="HTH cro/C1-type" evidence="2">
    <location>
        <begin position="23"/>
        <end position="77"/>
    </location>
</feature>
<organism evidence="3 4">
    <name type="scientific">Propionimicrobium lymphophilum ACS-093-V-SCH5</name>
    <dbReference type="NCBI Taxonomy" id="883161"/>
    <lineage>
        <taxon>Bacteria</taxon>
        <taxon>Bacillati</taxon>
        <taxon>Actinomycetota</taxon>
        <taxon>Actinomycetes</taxon>
        <taxon>Propionibacteriales</taxon>
        <taxon>Propionibacteriaceae</taxon>
        <taxon>Propionimicrobium</taxon>
    </lineage>
</organism>
<dbReference type="CDD" id="cd00093">
    <property type="entry name" value="HTH_XRE"/>
    <property type="match status" value="1"/>
</dbReference>
<dbReference type="SMART" id="SM00530">
    <property type="entry name" value="HTH_XRE"/>
    <property type="match status" value="1"/>
</dbReference>
<dbReference type="HOGENOM" id="CLU_177002_0_0_11"/>
<accession>S2VYH1</accession>
<dbReference type="STRING" id="883161.HMPREF9306_01462"/>
<dbReference type="AlphaFoldDB" id="S2VYH1"/>
<evidence type="ECO:0000259" key="2">
    <source>
        <dbReference type="PROSITE" id="PS50943"/>
    </source>
</evidence>
<dbReference type="Pfam" id="PF01381">
    <property type="entry name" value="HTH_3"/>
    <property type="match status" value="1"/>
</dbReference>
<dbReference type="PROSITE" id="PS50943">
    <property type="entry name" value="HTH_CROC1"/>
    <property type="match status" value="1"/>
</dbReference>
<dbReference type="GO" id="GO:0003677">
    <property type="term" value="F:DNA binding"/>
    <property type="evidence" value="ECO:0007669"/>
    <property type="project" value="InterPro"/>
</dbReference>
<comment type="caution">
    <text evidence="3">The sequence shown here is derived from an EMBL/GenBank/DDBJ whole genome shotgun (WGS) entry which is preliminary data.</text>
</comment>
<proteinExistence type="predicted"/>
<sequence length="105" mass="11326">MTQLAVSPEFAGLVPQLTVSWRLRMAMEQAGMTQGDLAEAIGTARKTVGRWIAGNIRPPRGQLMACAMATGVPYVWLDKGIDPSQVDSGLSDQLPRLDSNQEPSD</sequence>
<reference evidence="3 4" key="1">
    <citation type="submission" date="2013-04" db="EMBL/GenBank/DDBJ databases">
        <title>The Genome Sequence of Propionimicrobium lymphophilum ACS-093-V-SCH5.</title>
        <authorList>
            <consortium name="The Broad Institute Genomics Platform"/>
            <person name="Earl A."/>
            <person name="Ward D."/>
            <person name="Feldgarden M."/>
            <person name="Gevers D."/>
            <person name="Saerens B."/>
            <person name="Vaneechoutte M."/>
            <person name="Walker B."/>
            <person name="Young S."/>
            <person name="Zeng Q."/>
            <person name="Gargeya S."/>
            <person name="Fitzgerald M."/>
            <person name="Haas B."/>
            <person name="Abouelleil A."/>
            <person name="Allen A.W."/>
            <person name="Alvarado L."/>
            <person name="Arachchi H.M."/>
            <person name="Berlin A.M."/>
            <person name="Chapman S.B."/>
            <person name="Gainer-Dewar J."/>
            <person name="Goldberg J."/>
            <person name="Griggs A."/>
            <person name="Gujja S."/>
            <person name="Hansen M."/>
            <person name="Howarth C."/>
            <person name="Imamovic A."/>
            <person name="Ireland A."/>
            <person name="Larimer J."/>
            <person name="McCowan C."/>
            <person name="Murphy C."/>
            <person name="Pearson M."/>
            <person name="Poon T.W."/>
            <person name="Priest M."/>
            <person name="Roberts A."/>
            <person name="Saif S."/>
            <person name="Shea T."/>
            <person name="Sisk P."/>
            <person name="Sykes S."/>
            <person name="Wortman J."/>
            <person name="Nusbaum C."/>
            <person name="Birren B."/>
        </authorList>
    </citation>
    <scope>NUCLEOTIDE SEQUENCE [LARGE SCALE GENOMIC DNA]</scope>
    <source>
        <strain evidence="3 4">ACS-093-V-SCH5</strain>
    </source>
</reference>
<dbReference type="Gene3D" id="1.10.260.40">
    <property type="entry name" value="lambda repressor-like DNA-binding domains"/>
    <property type="match status" value="1"/>
</dbReference>
<dbReference type="OrthoDB" id="5114244at2"/>